<name>A0A7H0VE84_9FLAO</name>
<evidence type="ECO:0000313" key="3">
    <source>
        <dbReference type="Proteomes" id="UP000516305"/>
    </source>
</evidence>
<dbReference type="InterPro" id="IPR050256">
    <property type="entry name" value="Glycosyltransferase_2"/>
</dbReference>
<dbReference type="SUPFAM" id="SSF53448">
    <property type="entry name" value="Nucleotide-diphospho-sugar transferases"/>
    <property type="match status" value="1"/>
</dbReference>
<dbReference type="Proteomes" id="UP000516305">
    <property type="component" value="Chromosome"/>
</dbReference>
<dbReference type="CDD" id="cd04179">
    <property type="entry name" value="DPM_DPG-synthase_like"/>
    <property type="match status" value="1"/>
</dbReference>
<sequence length="246" mass="27621">MIGNKKIVVVLPAYNAAKTLERTYNEIPGSIVDEVVLVDDNSTDNTIEVGKSLGIKHIIPHEKNKGYGGNQKSCYNKALELGGDIVIMLHPDYQYTPKLIESMAYLIANDVYPVVLGSRILGKGALRGGMPWYKYVANRILTLSQNILMSQKLSEYHTGYRAFSKEVLEATAYNSNSDDFVFDNQMLAQIFYKGFDIAEITCPTKYFEEASSINFKRSAIYGLGVLKVSLQYRFAKWGLIKPAYLE</sequence>
<dbReference type="GO" id="GO:0016740">
    <property type="term" value="F:transferase activity"/>
    <property type="evidence" value="ECO:0007669"/>
    <property type="project" value="UniProtKB-KW"/>
</dbReference>
<dbReference type="Pfam" id="PF00535">
    <property type="entry name" value="Glycos_transf_2"/>
    <property type="match status" value="1"/>
</dbReference>
<keyword evidence="3" id="KW-1185">Reference proteome</keyword>
<dbReference type="PANTHER" id="PTHR48090:SF7">
    <property type="entry name" value="RFBJ PROTEIN"/>
    <property type="match status" value="1"/>
</dbReference>
<dbReference type="Gene3D" id="3.90.550.10">
    <property type="entry name" value="Spore Coat Polysaccharide Biosynthesis Protein SpsA, Chain A"/>
    <property type="match status" value="1"/>
</dbReference>
<reference evidence="2 3" key="1">
    <citation type="submission" date="2020-08" db="EMBL/GenBank/DDBJ databases">
        <title>Croceimicrobium hydrocarbonivorans gen. nov., sp. nov., a novel marine bacterium isolated from a bacterial consortium that degrades polyethylene terephthalate.</title>
        <authorList>
            <person name="Liu R."/>
        </authorList>
    </citation>
    <scope>NUCLEOTIDE SEQUENCE [LARGE SCALE GENOMIC DNA]</scope>
    <source>
        <strain evidence="2 3">A20-9</strain>
    </source>
</reference>
<feature type="domain" description="Glycosyltransferase 2-like" evidence="1">
    <location>
        <begin position="9"/>
        <end position="169"/>
    </location>
</feature>
<organism evidence="2 3">
    <name type="scientific">Croceimicrobium hydrocarbonivorans</name>
    <dbReference type="NCBI Taxonomy" id="2761580"/>
    <lineage>
        <taxon>Bacteria</taxon>
        <taxon>Pseudomonadati</taxon>
        <taxon>Bacteroidota</taxon>
        <taxon>Flavobacteriia</taxon>
        <taxon>Flavobacteriales</taxon>
        <taxon>Owenweeksiaceae</taxon>
        <taxon>Croceimicrobium</taxon>
    </lineage>
</organism>
<dbReference type="InterPro" id="IPR001173">
    <property type="entry name" value="Glyco_trans_2-like"/>
</dbReference>
<accession>A0A7H0VE84</accession>
<evidence type="ECO:0000259" key="1">
    <source>
        <dbReference type="Pfam" id="PF00535"/>
    </source>
</evidence>
<evidence type="ECO:0000313" key="2">
    <source>
        <dbReference type="EMBL" id="QNR24032.1"/>
    </source>
</evidence>
<dbReference type="RefSeq" id="WP_210758565.1">
    <property type="nucleotide sequence ID" value="NZ_CP060139.1"/>
</dbReference>
<dbReference type="AlphaFoldDB" id="A0A7H0VE84"/>
<dbReference type="PANTHER" id="PTHR48090">
    <property type="entry name" value="UNDECAPRENYL-PHOSPHATE 4-DEOXY-4-FORMAMIDO-L-ARABINOSE TRANSFERASE-RELATED"/>
    <property type="match status" value="1"/>
</dbReference>
<protein>
    <submittedName>
        <fullName evidence="2">Glycosyltransferase family 2 protein</fullName>
    </submittedName>
</protein>
<keyword evidence="2" id="KW-0808">Transferase</keyword>
<dbReference type="EMBL" id="CP060139">
    <property type="protein sequence ID" value="QNR24032.1"/>
    <property type="molecule type" value="Genomic_DNA"/>
</dbReference>
<dbReference type="KEGG" id="chyd:H4K34_16915"/>
<proteinExistence type="predicted"/>
<gene>
    <name evidence="2" type="ORF">H4K34_16915</name>
</gene>
<dbReference type="InterPro" id="IPR029044">
    <property type="entry name" value="Nucleotide-diphossugar_trans"/>
</dbReference>